<evidence type="ECO:0000256" key="1">
    <source>
        <dbReference type="SAM" id="MobiDB-lite"/>
    </source>
</evidence>
<evidence type="ECO:0000313" key="3">
    <source>
        <dbReference type="Proteomes" id="UP001162060"/>
    </source>
</evidence>
<protein>
    <submittedName>
        <fullName evidence="2">Uncharacterized protein</fullName>
    </submittedName>
</protein>
<evidence type="ECO:0000313" key="2">
    <source>
        <dbReference type="EMBL" id="CAK7945020.1"/>
    </source>
</evidence>
<sequence>MATTSPTPTTSRSATPLTTYCFSSRSYSSLKDSTAAVHRLAQDGFDSVLALAFATVLELQRAGIPDAAVVWQQARRSFQARQFQGPGDLSSPTSSTVSKWLETCGVPRAPSFKYAEHLCRLGYSSVRDLEFIVHDQRALAGFKTGHSRLVTYCVSTALNLHHHHQQQQQLQSYGTYGPNVYTAGSSSALLQPLDIQRDNEFDVQAYNCFLDALIEPLDVDRMQLQPPPQQQPQQQSGRYAAPTVAPVTDRKSDANNSVHSLGVTTTSASLFTASTAPLRSLPHEHLQLLYEAVNLPRPNPCRRGKKIYWLVLASGGMKDDRYAPLTQFTGTELQNAYLQQFELPADSPVKMDTWSEENIRQLEYAVKDPRCRHLSKVCWEMLATGRTGVDEYAPLAKFTASQLRSRFRSLFGDKRPQKLRQKKQLLKLQQQQQDQDPAPRDGLKHERVV</sequence>
<feature type="compositionally biased region" description="Basic and acidic residues" evidence="1">
    <location>
        <begin position="437"/>
        <end position="449"/>
    </location>
</feature>
<name>A0AAV1VEB8_9STRA</name>
<reference evidence="2" key="1">
    <citation type="submission" date="2024-01" db="EMBL/GenBank/DDBJ databases">
        <authorList>
            <person name="Webb A."/>
        </authorList>
    </citation>
    <scope>NUCLEOTIDE SEQUENCE</scope>
    <source>
        <strain evidence="2">Pm1</strain>
    </source>
</reference>
<accession>A0AAV1VEB8</accession>
<dbReference type="AlphaFoldDB" id="A0AAV1VEB8"/>
<feature type="region of interest" description="Disordered" evidence="1">
    <location>
        <begin position="223"/>
        <end position="259"/>
    </location>
</feature>
<dbReference type="EMBL" id="CAKLBY020000312">
    <property type="protein sequence ID" value="CAK7945020.1"/>
    <property type="molecule type" value="Genomic_DNA"/>
</dbReference>
<comment type="caution">
    <text evidence="2">The sequence shown here is derived from an EMBL/GenBank/DDBJ whole genome shotgun (WGS) entry which is preliminary data.</text>
</comment>
<organism evidence="2 3">
    <name type="scientific">Peronospora matthiolae</name>
    <dbReference type="NCBI Taxonomy" id="2874970"/>
    <lineage>
        <taxon>Eukaryota</taxon>
        <taxon>Sar</taxon>
        <taxon>Stramenopiles</taxon>
        <taxon>Oomycota</taxon>
        <taxon>Peronosporomycetes</taxon>
        <taxon>Peronosporales</taxon>
        <taxon>Peronosporaceae</taxon>
        <taxon>Peronospora</taxon>
    </lineage>
</organism>
<feature type="region of interest" description="Disordered" evidence="1">
    <location>
        <begin position="421"/>
        <end position="449"/>
    </location>
</feature>
<proteinExistence type="predicted"/>
<feature type="compositionally biased region" description="Low complexity" evidence="1">
    <location>
        <begin position="426"/>
        <end position="436"/>
    </location>
</feature>
<dbReference type="Proteomes" id="UP001162060">
    <property type="component" value="Unassembled WGS sequence"/>
</dbReference>
<gene>
    <name evidence="2" type="ORF">PM001_LOCUS30170</name>
</gene>